<dbReference type="InterPro" id="IPR032816">
    <property type="entry name" value="VTT_dom"/>
</dbReference>
<organism evidence="3 4">
    <name type="scientific">Pelotalea chapellei</name>
    <dbReference type="NCBI Taxonomy" id="44671"/>
    <lineage>
        <taxon>Bacteria</taxon>
        <taxon>Pseudomonadati</taxon>
        <taxon>Thermodesulfobacteriota</taxon>
        <taxon>Desulfuromonadia</taxon>
        <taxon>Geobacterales</taxon>
        <taxon>Geobacteraceae</taxon>
        <taxon>Pelotalea</taxon>
    </lineage>
</organism>
<name>A0ABS5U9A9_9BACT</name>
<evidence type="ECO:0000313" key="3">
    <source>
        <dbReference type="EMBL" id="MBT1072252.1"/>
    </source>
</evidence>
<keyword evidence="1" id="KW-1133">Transmembrane helix</keyword>
<proteinExistence type="predicted"/>
<dbReference type="EMBL" id="JAHDYS010000009">
    <property type="protein sequence ID" value="MBT1072252.1"/>
    <property type="molecule type" value="Genomic_DNA"/>
</dbReference>
<keyword evidence="4" id="KW-1185">Reference proteome</keyword>
<keyword evidence="1" id="KW-0472">Membrane</keyword>
<accession>A0ABS5U9A9</accession>
<comment type="caution">
    <text evidence="3">The sequence shown here is derived from an EMBL/GenBank/DDBJ whole genome shotgun (WGS) entry which is preliminary data.</text>
</comment>
<gene>
    <name evidence="3" type="ORF">KJB30_10680</name>
</gene>
<dbReference type="PANTHER" id="PTHR42709">
    <property type="entry name" value="ALKALINE PHOSPHATASE LIKE PROTEIN"/>
    <property type="match status" value="1"/>
</dbReference>
<feature type="transmembrane region" description="Helical" evidence="1">
    <location>
        <begin position="135"/>
        <end position="158"/>
    </location>
</feature>
<evidence type="ECO:0000256" key="1">
    <source>
        <dbReference type="SAM" id="Phobius"/>
    </source>
</evidence>
<dbReference type="InterPro" id="IPR051311">
    <property type="entry name" value="DedA_domain"/>
</dbReference>
<dbReference type="RefSeq" id="WP_214298969.1">
    <property type="nucleotide sequence ID" value="NZ_JAHDYS010000009.1"/>
</dbReference>
<feature type="transmembrane region" description="Helical" evidence="1">
    <location>
        <begin position="67"/>
        <end position="86"/>
    </location>
</feature>
<reference evidence="3 4" key="1">
    <citation type="submission" date="2021-05" db="EMBL/GenBank/DDBJ databases">
        <title>The draft genome of Geobacter chapellei DSM 13688.</title>
        <authorList>
            <person name="Xu Z."/>
            <person name="Masuda Y."/>
            <person name="Itoh H."/>
            <person name="Senoo K."/>
        </authorList>
    </citation>
    <scope>NUCLEOTIDE SEQUENCE [LARGE SCALE GENOMIC DNA]</scope>
    <source>
        <strain evidence="3 4">DSM 13688</strain>
    </source>
</reference>
<feature type="transmembrane region" description="Helical" evidence="1">
    <location>
        <begin position="27"/>
        <end position="47"/>
    </location>
</feature>
<feature type="transmembrane region" description="Helical" evidence="1">
    <location>
        <begin position="107"/>
        <end position="129"/>
    </location>
</feature>
<evidence type="ECO:0000313" key="4">
    <source>
        <dbReference type="Proteomes" id="UP000784128"/>
    </source>
</evidence>
<dbReference type="Proteomes" id="UP000784128">
    <property type="component" value="Unassembled WGS sequence"/>
</dbReference>
<protein>
    <submittedName>
        <fullName evidence="3">DedA family protein</fullName>
    </submittedName>
</protein>
<dbReference type="PANTHER" id="PTHR42709:SF4">
    <property type="entry name" value="INNER MEMBRANE PROTEIN YQAA"/>
    <property type="match status" value="1"/>
</dbReference>
<evidence type="ECO:0000259" key="2">
    <source>
        <dbReference type="Pfam" id="PF09335"/>
    </source>
</evidence>
<feature type="domain" description="VTT" evidence="2">
    <location>
        <begin position="45"/>
        <end position="154"/>
    </location>
</feature>
<keyword evidence="1" id="KW-0812">Transmembrane</keyword>
<dbReference type="Pfam" id="PF09335">
    <property type="entry name" value="VTT_dom"/>
    <property type="match status" value="1"/>
</dbReference>
<sequence>MEQIDNTFLTYIVAAHGWLNQPGYGSLFLVSLLASTLIPMGSEWLLVMMLAKGYPPLPAILTATAGNYLGATTTWLVGLYGGSWLIEKVFRISQAQQERARGYYQRYGIFSLFFSWVPVIGDPLCLVGGLMRVNFWFFSGLVASGKLLRYAVIAWITLRSIS</sequence>